<gene>
    <name evidence="3" type="ORF">SADUNF_Sadunf13G0115800</name>
</gene>
<dbReference type="EMBL" id="JADGMS010000013">
    <property type="protein sequence ID" value="KAF9670887.1"/>
    <property type="molecule type" value="Genomic_DNA"/>
</dbReference>
<keyword evidence="2" id="KW-0732">Signal</keyword>
<keyword evidence="4" id="KW-1185">Reference proteome</keyword>
<organism evidence="3 4">
    <name type="scientific">Salix dunnii</name>
    <dbReference type="NCBI Taxonomy" id="1413687"/>
    <lineage>
        <taxon>Eukaryota</taxon>
        <taxon>Viridiplantae</taxon>
        <taxon>Streptophyta</taxon>
        <taxon>Embryophyta</taxon>
        <taxon>Tracheophyta</taxon>
        <taxon>Spermatophyta</taxon>
        <taxon>Magnoliopsida</taxon>
        <taxon>eudicotyledons</taxon>
        <taxon>Gunneridae</taxon>
        <taxon>Pentapetalae</taxon>
        <taxon>rosids</taxon>
        <taxon>fabids</taxon>
        <taxon>Malpighiales</taxon>
        <taxon>Salicaceae</taxon>
        <taxon>Saliceae</taxon>
        <taxon>Salix</taxon>
    </lineage>
</organism>
<evidence type="ECO:0000313" key="4">
    <source>
        <dbReference type="Proteomes" id="UP000657918"/>
    </source>
</evidence>
<dbReference type="AlphaFoldDB" id="A0A835JJK4"/>
<proteinExistence type="predicted"/>
<feature type="signal peptide" evidence="2">
    <location>
        <begin position="1"/>
        <end position="21"/>
    </location>
</feature>
<evidence type="ECO:0000256" key="1">
    <source>
        <dbReference type="SAM" id="MobiDB-lite"/>
    </source>
</evidence>
<evidence type="ECO:0000313" key="3">
    <source>
        <dbReference type="EMBL" id="KAF9670887.1"/>
    </source>
</evidence>
<feature type="chain" id="PRO_5033020451" evidence="2">
    <location>
        <begin position="22"/>
        <end position="112"/>
    </location>
</feature>
<feature type="compositionally biased region" description="Basic and acidic residues" evidence="1">
    <location>
        <begin position="62"/>
        <end position="89"/>
    </location>
</feature>
<feature type="compositionally biased region" description="Polar residues" evidence="1">
    <location>
        <begin position="100"/>
        <end position="112"/>
    </location>
</feature>
<sequence>MAMKRLSLLLASSSAASPASPAVLGFPFERIQAKDKAGKPTYLPMMMHLEVETKSSTSYDASAKDGKDAEDAKGRKDSKDANERKDAKNGKNPTPANPTEADSSTGVSILHS</sequence>
<comment type="caution">
    <text evidence="3">The sequence shown here is derived from an EMBL/GenBank/DDBJ whole genome shotgun (WGS) entry which is preliminary data.</text>
</comment>
<feature type="region of interest" description="Disordered" evidence="1">
    <location>
        <begin position="54"/>
        <end position="112"/>
    </location>
</feature>
<protein>
    <submittedName>
        <fullName evidence="3">Uncharacterized protein</fullName>
    </submittedName>
</protein>
<name>A0A835JJK4_9ROSI</name>
<dbReference type="Proteomes" id="UP000657918">
    <property type="component" value="Unassembled WGS sequence"/>
</dbReference>
<reference evidence="3 4" key="1">
    <citation type="submission" date="2020-10" db="EMBL/GenBank/DDBJ databases">
        <title>Plant Genome Project.</title>
        <authorList>
            <person name="Zhang R.-G."/>
        </authorList>
    </citation>
    <scope>NUCLEOTIDE SEQUENCE [LARGE SCALE GENOMIC DNA]</scope>
    <source>
        <strain evidence="3">FAFU-HL-1</strain>
        <tissue evidence="3">Leaf</tissue>
    </source>
</reference>
<evidence type="ECO:0000256" key="2">
    <source>
        <dbReference type="SAM" id="SignalP"/>
    </source>
</evidence>
<accession>A0A835JJK4</accession>